<evidence type="ECO:0000313" key="4">
    <source>
        <dbReference type="Proteomes" id="UP000187651"/>
    </source>
</evidence>
<dbReference type="PROSITE" id="PS50887">
    <property type="entry name" value="GGDEF"/>
    <property type="match status" value="1"/>
</dbReference>
<dbReference type="SMART" id="SM00267">
    <property type="entry name" value="GGDEF"/>
    <property type="match status" value="1"/>
</dbReference>
<dbReference type="Pfam" id="PF00990">
    <property type="entry name" value="GGDEF"/>
    <property type="match status" value="1"/>
</dbReference>
<dbReference type="Gene3D" id="3.30.70.270">
    <property type="match status" value="1"/>
</dbReference>
<dbReference type="InterPro" id="IPR000160">
    <property type="entry name" value="GGDEF_dom"/>
</dbReference>
<protein>
    <submittedName>
        <fullName evidence="3">Diguanylate cyclase (GGDEF) domain-containing protein</fullName>
    </submittedName>
</protein>
<dbReference type="OrthoDB" id="9805474at2"/>
<evidence type="ECO:0000259" key="2">
    <source>
        <dbReference type="PROSITE" id="PS50887"/>
    </source>
</evidence>
<dbReference type="GO" id="GO:0071111">
    <property type="term" value="F:cyclic-guanylate-specific phosphodiesterase activity"/>
    <property type="evidence" value="ECO:0007669"/>
    <property type="project" value="InterPro"/>
</dbReference>
<keyword evidence="4" id="KW-1185">Reference proteome</keyword>
<organism evidence="3 4">
    <name type="scientific">Lachnospira pectinoschiza</name>
    <dbReference type="NCBI Taxonomy" id="28052"/>
    <lineage>
        <taxon>Bacteria</taxon>
        <taxon>Bacillati</taxon>
        <taxon>Bacillota</taxon>
        <taxon>Clostridia</taxon>
        <taxon>Lachnospirales</taxon>
        <taxon>Lachnospiraceae</taxon>
        <taxon>Lachnospira</taxon>
    </lineage>
</organism>
<sequence length="557" mass="63662">MDNKNVKRKSNCIFESLLKECTHEKLNKDLSHEEIQEICDILFIGEINLKIINTENRFGDRVINKNIFKRDCECEEAIKYMYRLSDTRAGKISIAPMKGHEEVPEYSIFANILFLITYEVTTTRVLNNSRFMDPQTGVPNLRAVKEKIASLVKDNDYSDYIIIYANIQNFKYLNDCGGVECGDTAIVTYTRKLVSLAEEDEAIGRLGGDHFIICVKRRNQSKIMHALAGITVSDLPNTGDRKFVLSCWAGVMISDNKKLSFDERMQCAVDAYTMAKARLKQRVVFYNDKFKAKLDWSRNVRELLGKSISKQEVYPVFQAKVNMRTGKLVGFEALSRWKYQGRIISPSEYISILDNQGMIHNLDMYILMQTCECIKKWDDAGIDYPIISVNVSRKNLFIPNIEEIIHRITTTAGVEPSKLDIEITESATEDEFSRLLDFITKMRQYGYRISIDDFGVGYSSLSLLHTIDADVIKFDKSFADNICSSNKVEYIVESIVNYANKIGMTTIAEGVESKEQGKKLLDIGCECCQGFYYGEPLSFEEASEVIKKPIYKPILED</sequence>
<evidence type="ECO:0000313" key="3">
    <source>
        <dbReference type="EMBL" id="SDN28504.1"/>
    </source>
</evidence>
<dbReference type="NCBIfam" id="TIGR00254">
    <property type="entry name" value="GGDEF"/>
    <property type="match status" value="1"/>
</dbReference>
<dbReference type="SUPFAM" id="SSF55073">
    <property type="entry name" value="Nucleotide cyclase"/>
    <property type="match status" value="1"/>
</dbReference>
<evidence type="ECO:0000259" key="1">
    <source>
        <dbReference type="PROSITE" id="PS50883"/>
    </source>
</evidence>
<dbReference type="Proteomes" id="UP000187651">
    <property type="component" value="Unassembled WGS sequence"/>
</dbReference>
<dbReference type="EMBL" id="FNHZ01000010">
    <property type="protein sequence ID" value="SDN28504.1"/>
    <property type="molecule type" value="Genomic_DNA"/>
</dbReference>
<feature type="domain" description="EAL" evidence="1">
    <location>
        <begin position="297"/>
        <end position="550"/>
    </location>
</feature>
<dbReference type="SMART" id="SM00052">
    <property type="entry name" value="EAL"/>
    <property type="match status" value="1"/>
</dbReference>
<reference evidence="4" key="1">
    <citation type="submission" date="2016-10" db="EMBL/GenBank/DDBJ databases">
        <authorList>
            <person name="Varghese N."/>
            <person name="Submissions S."/>
        </authorList>
    </citation>
    <scope>NUCLEOTIDE SEQUENCE [LARGE SCALE GENOMIC DNA]</scope>
    <source>
        <strain evidence="4">M83</strain>
    </source>
</reference>
<dbReference type="AlphaFoldDB" id="A0A1H0A5J7"/>
<dbReference type="InterPro" id="IPR035919">
    <property type="entry name" value="EAL_sf"/>
</dbReference>
<accession>A0A1H0A5J7</accession>
<dbReference type="CDD" id="cd01948">
    <property type="entry name" value="EAL"/>
    <property type="match status" value="1"/>
</dbReference>
<dbReference type="InterPro" id="IPR050706">
    <property type="entry name" value="Cyclic-di-GMP_PDE-like"/>
</dbReference>
<dbReference type="InterPro" id="IPR043128">
    <property type="entry name" value="Rev_trsase/Diguanyl_cyclase"/>
</dbReference>
<dbReference type="SUPFAM" id="SSF141868">
    <property type="entry name" value="EAL domain-like"/>
    <property type="match status" value="1"/>
</dbReference>
<dbReference type="RefSeq" id="WP_074522279.1">
    <property type="nucleotide sequence ID" value="NZ_FNHZ01000010.1"/>
</dbReference>
<dbReference type="PANTHER" id="PTHR33121">
    <property type="entry name" value="CYCLIC DI-GMP PHOSPHODIESTERASE PDEF"/>
    <property type="match status" value="1"/>
</dbReference>
<dbReference type="Gene3D" id="3.20.20.450">
    <property type="entry name" value="EAL domain"/>
    <property type="match status" value="1"/>
</dbReference>
<gene>
    <name evidence="3" type="ORF">SAMN05216544_2332</name>
</gene>
<feature type="domain" description="GGDEF" evidence="2">
    <location>
        <begin position="158"/>
        <end position="288"/>
    </location>
</feature>
<dbReference type="InterPro" id="IPR001633">
    <property type="entry name" value="EAL_dom"/>
</dbReference>
<dbReference type="PROSITE" id="PS50883">
    <property type="entry name" value="EAL"/>
    <property type="match status" value="1"/>
</dbReference>
<dbReference type="PANTHER" id="PTHR33121:SF70">
    <property type="entry name" value="SIGNALING PROTEIN YKOW"/>
    <property type="match status" value="1"/>
</dbReference>
<dbReference type="Pfam" id="PF00563">
    <property type="entry name" value="EAL"/>
    <property type="match status" value="1"/>
</dbReference>
<proteinExistence type="predicted"/>
<name>A0A1H0A5J7_9FIRM</name>
<dbReference type="InterPro" id="IPR029787">
    <property type="entry name" value="Nucleotide_cyclase"/>
</dbReference>